<protein>
    <recommendedName>
        <fullName evidence="22">Reverse transcriptase</fullName>
    </recommendedName>
</protein>
<keyword evidence="11" id="KW-0695">RNA-directed DNA polymerase</keyword>
<gene>
    <name evidence="20" type="ORF">LUZ61_017519</name>
</gene>
<dbReference type="InterPro" id="IPR036397">
    <property type="entry name" value="RNaseH_sf"/>
</dbReference>
<dbReference type="Gene3D" id="1.10.340.70">
    <property type="match status" value="1"/>
</dbReference>
<keyword evidence="1" id="KW-0645">Protease</keyword>
<feature type="region of interest" description="Disordered" evidence="17">
    <location>
        <begin position="1534"/>
        <end position="1572"/>
    </location>
</feature>
<keyword evidence="2" id="KW-0808">Transferase</keyword>
<dbReference type="InterPro" id="IPR001584">
    <property type="entry name" value="Integrase_cat-core"/>
</dbReference>
<dbReference type="SUPFAM" id="SSF56672">
    <property type="entry name" value="DNA/RNA polymerases"/>
    <property type="match status" value="1"/>
</dbReference>
<evidence type="ECO:0000256" key="9">
    <source>
        <dbReference type="ARBA" id="ARBA00022842"/>
    </source>
</evidence>
<evidence type="ECO:0000256" key="11">
    <source>
        <dbReference type="ARBA" id="ARBA00022918"/>
    </source>
</evidence>
<dbReference type="PANTHER" id="PTHR37984">
    <property type="entry name" value="PROTEIN CBG26694"/>
    <property type="match status" value="1"/>
</dbReference>
<keyword evidence="9" id="KW-0460">Magnesium</keyword>
<keyword evidence="21" id="KW-1185">Reference proteome</keyword>
<dbReference type="InterPro" id="IPR043502">
    <property type="entry name" value="DNA/RNA_pol_sf"/>
</dbReference>
<dbReference type="Proteomes" id="UP001210211">
    <property type="component" value="Unassembled WGS sequence"/>
</dbReference>
<reference evidence="20 21" key="1">
    <citation type="journal article" date="2022" name="Cell">
        <title>Repeat-based holocentromeres influence genome architecture and karyotype evolution.</title>
        <authorList>
            <person name="Hofstatter P.G."/>
            <person name="Thangavel G."/>
            <person name="Lux T."/>
            <person name="Neumann P."/>
            <person name="Vondrak T."/>
            <person name="Novak P."/>
            <person name="Zhang M."/>
            <person name="Costa L."/>
            <person name="Castellani M."/>
            <person name="Scott A."/>
            <person name="Toegelov H."/>
            <person name="Fuchs J."/>
            <person name="Mata-Sucre Y."/>
            <person name="Dias Y."/>
            <person name="Vanzela A.L.L."/>
            <person name="Huettel B."/>
            <person name="Almeida C.C.S."/>
            <person name="Simkova H."/>
            <person name="Souza G."/>
            <person name="Pedrosa-Harand A."/>
            <person name="Macas J."/>
            <person name="Mayer K.F.X."/>
            <person name="Houben A."/>
            <person name="Marques A."/>
        </authorList>
    </citation>
    <scope>NUCLEOTIDE SEQUENCE [LARGE SCALE GENOMIC DNA]</scope>
    <source>
        <strain evidence="20">RhyTen1mFocal</strain>
    </source>
</reference>
<dbReference type="InterPro" id="IPR021109">
    <property type="entry name" value="Peptidase_aspartic_dom_sf"/>
</dbReference>
<evidence type="ECO:0000256" key="10">
    <source>
        <dbReference type="ARBA" id="ARBA00022908"/>
    </source>
</evidence>
<dbReference type="InterPro" id="IPR043128">
    <property type="entry name" value="Rev_trsase/Diguanyl_cyclase"/>
</dbReference>
<dbReference type="SUPFAM" id="SSF54160">
    <property type="entry name" value="Chromo domain-like"/>
    <property type="match status" value="1"/>
</dbReference>
<feature type="compositionally biased region" description="Polar residues" evidence="17">
    <location>
        <begin position="1534"/>
        <end position="1559"/>
    </location>
</feature>
<evidence type="ECO:0000259" key="19">
    <source>
        <dbReference type="PROSITE" id="PS50994"/>
    </source>
</evidence>
<keyword evidence="16" id="KW-0175">Coiled coil</keyword>
<keyword evidence="5" id="KW-0479">Metal-binding</keyword>
<feature type="domain" description="Integrase catalytic" evidence="19">
    <location>
        <begin position="1162"/>
        <end position="1335"/>
    </location>
</feature>
<dbReference type="FunFam" id="3.10.10.10:FF:000007">
    <property type="entry name" value="Retrovirus-related Pol polyprotein from transposon 17.6-like Protein"/>
    <property type="match status" value="1"/>
</dbReference>
<dbReference type="CDD" id="cd00303">
    <property type="entry name" value="retropepsin_like"/>
    <property type="match status" value="1"/>
</dbReference>
<dbReference type="InterPro" id="IPR000477">
    <property type="entry name" value="RT_dom"/>
</dbReference>
<dbReference type="Gene3D" id="3.10.10.10">
    <property type="entry name" value="HIV Type 1 Reverse Transcriptase, subunit A, domain 1"/>
    <property type="match status" value="1"/>
</dbReference>
<evidence type="ECO:0000256" key="15">
    <source>
        <dbReference type="ARBA" id="ARBA00023268"/>
    </source>
</evidence>
<evidence type="ECO:0000256" key="1">
    <source>
        <dbReference type="ARBA" id="ARBA00022670"/>
    </source>
</evidence>
<dbReference type="GO" id="GO:0003964">
    <property type="term" value="F:RNA-directed DNA polymerase activity"/>
    <property type="evidence" value="ECO:0007669"/>
    <property type="project" value="UniProtKB-KW"/>
</dbReference>
<evidence type="ECO:0000256" key="5">
    <source>
        <dbReference type="ARBA" id="ARBA00022723"/>
    </source>
</evidence>
<dbReference type="Gene3D" id="3.30.420.10">
    <property type="entry name" value="Ribonuclease H-like superfamily/Ribonuclease H"/>
    <property type="match status" value="1"/>
</dbReference>
<dbReference type="EMBL" id="JAMRDG010000002">
    <property type="protein sequence ID" value="KAJ3688355.1"/>
    <property type="molecule type" value="Genomic_DNA"/>
</dbReference>
<evidence type="ECO:0000259" key="18">
    <source>
        <dbReference type="PROSITE" id="PS50878"/>
    </source>
</evidence>
<evidence type="ECO:0000256" key="7">
    <source>
        <dbReference type="ARBA" id="ARBA00022759"/>
    </source>
</evidence>
<dbReference type="FunFam" id="3.30.70.270:FF:000020">
    <property type="entry name" value="Transposon Tf2-6 polyprotein-like Protein"/>
    <property type="match status" value="1"/>
</dbReference>
<dbReference type="InterPro" id="IPR041588">
    <property type="entry name" value="Integrase_H2C2"/>
</dbReference>
<dbReference type="SUPFAM" id="SSF53098">
    <property type="entry name" value="Ribonuclease H-like"/>
    <property type="match status" value="1"/>
</dbReference>
<dbReference type="GO" id="GO:0003677">
    <property type="term" value="F:DNA binding"/>
    <property type="evidence" value="ECO:0007669"/>
    <property type="project" value="UniProtKB-KW"/>
</dbReference>
<accession>A0AAD5Z7M3</accession>
<dbReference type="PROSITE" id="PS50994">
    <property type="entry name" value="INTEGRASE"/>
    <property type="match status" value="1"/>
</dbReference>
<dbReference type="PROSITE" id="PS50878">
    <property type="entry name" value="RT_POL"/>
    <property type="match status" value="1"/>
</dbReference>
<keyword evidence="12" id="KW-0239">DNA-directed DNA polymerase</keyword>
<comment type="caution">
    <text evidence="20">The sequence shown here is derived from an EMBL/GenBank/DDBJ whole genome shotgun (WGS) entry which is preliminary data.</text>
</comment>
<evidence type="ECO:0000313" key="21">
    <source>
        <dbReference type="Proteomes" id="UP001210211"/>
    </source>
</evidence>
<keyword evidence="6" id="KW-0064">Aspartyl protease</keyword>
<keyword evidence="3" id="KW-0548">Nucleotidyltransferase</keyword>
<dbReference type="GO" id="GO:0006310">
    <property type="term" value="P:DNA recombination"/>
    <property type="evidence" value="ECO:0007669"/>
    <property type="project" value="UniProtKB-KW"/>
</dbReference>
<dbReference type="FunFam" id="1.10.340.70:FF:000001">
    <property type="entry name" value="Retrovirus-related Pol polyprotein from transposon gypsy-like Protein"/>
    <property type="match status" value="1"/>
</dbReference>
<evidence type="ECO:0000256" key="4">
    <source>
        <dbReference type="ARBA" id="ARBA00022722"/>
    </source>
</evidence>
<dbReference type="Pfam" id="PF17919">
    <property type="entry name" value="RT_RNaseH_2"/>
    <property type="match status" value="1"/>
</dbReference>
<keyword evidence="15" id="KW-0511">Multifunctional enzyme</keyword>
<dbReference type="GO" id="GO:0004190">
    <property type="term" value="F:aspartic-type endopeptidase activity"/>
    <property type="evidence" value="ECO:0007669"/>
    <property type="project" value="UniProtKB-KW"/>
</dbReference>
<dbReference type="Gene3D" id="3.30.70.270">
    <property type="match status" value="2"/>
</dbReference>
<evidence type="ECO:0000256" key="2">
    <source>
        <dbReference type="ARBA" id="ARBA00022679"/>
    </source>
</evidence>
<evidence type="ECO:0000256" key="6">
    <source>
        <dbReference type="ARBA" id="ARBA00022750"/>
    </source>
</evidence>
<dbReference type="Pfam" id="PF24626">
    <property type="entry name" value="SH3_Tf2-1"/>
    <property type="match status" value="1"/>
</dbReference>
<keyword evidence="7" id="KW-0255">Endonuclease</keyword>
<name>A0AAD5Z7M3_9POAL</name>
<dbReference type="GO" id="GO:0004519">
    <property type="term" value="F:endonuclease activity"/>
    <property type="evidence" value="ECO:0007669"/>
    <property type="project" value="UniProtKB-KW"/>
</dbReference>
<evidence type="ECO:0000256" key="13">
    <source>
        <dbReference type="ARBA" id="ARBA00023125"/>
    </source>
</evidence>
<dbReference type="GO" id="GO:0006508">
    <property type="term" value="P:proteolysis"/>
    <property type="evidence" value="ECO:0007669"/>
    <property type="project" value="UniProtKB-KW"/>
</dbReference>
<evidence type="ECO:0000256" key="3">
    <source>
        <dbReference type="ARBA" id="ARBA00022695"/>
    </source>
</evidence>
<feature type="compositionally biased region" description="Basic and acidic residues" evidence="17">
    <location>
        <begin position="1562"/>
        <end position="1572"/>
    </location>
</feature>
<dbReference type="FunFam" id="3.30.420.10:FF:000032">
    <property type="entry name" value="Retrovirus-related Pol polyprotein from transposon 297-like Protein"/>
    <property type="match status" value="1"/>
</dbReference>
<evidence type="ECO:0000256" key="16">
    <source>
        <dbReference type="SAM" id="Coils"/>
    </source>
</evidence>
<keyword evidence="8" id="KW-0378">Hydrolase</keyword>
<evidence type="ECO:0000256" key="12">
    <source>
        <dbReference type="ARBA" id="ARBA00022932"/>
    </source>
</evidence>
<dbReference type="Pfam" id="PF17921">
    <property type="entry name" value="Integrase_H2C2"/>
    <property type="match status" value="1"/>
</dbReference>
<dbReference type="Gene3D" id="2.40.70.10">
    <property type="entry name" value="Acid Proteases"/>
    <property type="match status" value="1"/>
</dbReference>
<keyword evidence="10" id="KW-0229">DNA integration</keyword>
<dbReference type="InterPro" id="IPR041577">
    <property type="entry name" value="RT_RNaseH_2"/>
</dbReference>
<dbReference type="GO" id="GO:0015074">
    <property type="term" value="P:DNA integration"/>
    <property type="evidence" value="ECO:0007669"/>
    <property type="project" value="UniProtKB-KW"/>
</dbReference>
<keyword evidence="4" id="KW-0540">Nuclease</keyword>
<feature type="coiled-coil region" evidence="16">
    <location>
        <begin position="12"/>
        <end position="43"/>
    </location>
</feature>
<keyword evidence="14" id="KW-0233">DNA recombination</keyword>
<dbReference type="CDD" id="cd01647">
    <property type="entry name" value="RT_LTR"/>
    <property type="match status" value="1"/>
</dbReference>
<dbReference type="CDD" id="cd09274">
    <property type="entry name" value="RNase_HI_RT_Ty3"/>
    <property type="match status" value="1"/>
</dbReference>
<evidence type="ECO:0000256" key="17">
    <source>
        <dbReference type="SAM" id="MobiDB-lite"/>
    </source>
</evidence>
<sequence length="1572" mass="179109">MPPKPSLSDQISEELQQAVQQLNDRLSQEIQQTNSRIEQQQLDNSTKFDELKTMMAQFLRQGGTGANSGEHNSNAFGRPNFPPVGNPPFHSELSGGEEPRFTNRYGDHRITFPKTEFPSFDGSNPTGWRSKCENYFSIFQIPEPVKPQMATLHFTGEAQEWYDCFKEEYPDLPWPMLVEEVLDRFLTQNDSHPVGEFKRVYHTGKVTDYIRQFERAKSRLISETKIRSTTFFVQGFIEGLREEIRYAVEGHDPVTLNQAFNYARKAELNSEGIDRRYRTLNKPSSSQTQPFKPFRDAVPAIKNDPFVPPVVKPDNTMAGKEMTREQMRALKLCYYCKEKFFPGHKCKMKTLLSLQAHEPQSIDDITTDSEGPSHQYIEWVTDASIEDSIYKEEAVITMCAAPEPQQIHTLRFKGLLDQIPICVLIDTGSTHSFINPSLIDSHKWQVVTTDPLHVRIANGAAMTTSTKCEGLLFTLQNHELSGNVRLLNIQGYDLILGMDWLSLHSPMTIDWAAGQLQLCKGDKKLVFTVQNEVAEVHLCKEAPCPITEGKKGNLMMLAHIYTIDEGAHQSIPIPDLLQPVLAKFAQVFQEPTGLPPVRSIDHQIPLIDATKTISIRPYRYSYFQKMEIDKIIEELVSNSFIRPSTSPYSSPILLVRKKDNSWRLCIDYRQLNDNTVKNKYPIPIIDDLLDELRGAKYFSKIDLRSGYHQIRMAEDDIYKTAFRTHNGHFEFVVMPFGLTNAPATFQTLMNNLFKPYIRKFILVFFDDILIYSTSLHDHVHHVELTLQILTDNNLFAKQSKCEFGLSQIEYLGHIISSQGVATDPKKIQSMVDWPVPKTIKELRGFLGLTGYYRKFVQRYGLISKPLTDLTKKNAFGWNSQAQLAFEKLKTAMTTAPVLALPDFTQQFTIETDASALGMGAVLMQNKRPIAYFSKSLGLKNQSLSTYEKELLALLSAVKKWRHYLLGAPFVIRTDQISLKHLLEQRVSTTLQHKGLCKLLGLDYVIEYKKGKDNTVADALSRVESQNWQLQSVPSDIWAVSEIIPHWIQELVSSYIDDPWITSLKGKLTEPTTHQPPQLTLHQGVLRYKGRICVGGQGTWREKIIQALHDSSVGGHSGINVTYQRVKKLFYWPALKQSIHDYVSSCHQCQLTKGEKVLYPGLLQPLPIPAEAWQSVGLDFITGLPKSKGKDVILVVIDRLTKYGHFIPLTHPFTAATIAQIFLDNIYKLHGLPQNLVSDRDPIFTSTFWKELMGKIGIQLNLSTAYHPQSDGQTERLNQCLEQYLRCMIFEQQKTWCRWLSLAEYWYNTSYQQSLNTSPFHALYGYQPTLLPLGDTVRSTDSAVNSVLKDRQKALIHIKGNLIKAQNRMKKYADLKRSERQFKIGDWVYLRVQPYKQLTLTGGGNQKLNAKYCGPFEILERIGQLAYKLNLPASSQVHPVIHVSQLKQHISRKHKPSPFLPWLGSDGTLRIAPEMIVGRRLIQRNNEGIAQVKIKWAHLPTDDASWEDYDKMKLHYPDFILEVENSLMEGGMSQDEMTQLNSPTNSAAGVEPSSIQSLTGGVSRDDNVREENS</sequence>
<evidence type="ECO:0000256" key="14">
    <source>
        <dbReference type="ARBA" id="ARBA00023172"/>
    </source>
</evidence>
<feature type="region of interest" description="Disordered" evidence="17">
    <location>
        <begin position="62"/>
        <end position="105"/>
    </location>
</feature>
<evidence type="ECO:0008006" key="22">
    <source>
        <dbReference type="Google" id="ProtNLM"/>
    </source>
</evidence>
<dbReference type="PANTHER" id="PTHR37984:SF5">
    <property type="entry name" value="PROTEIN NYNRIN-LIKE"/>
    <property type="match status" value="1"/>
</dbReference>
<dbReference type="Pfam" id="PF08284">
    <property type="entry name" value="RVP_2"/>
    <property type="match status" value="1"/>
</dbReference>
<dbReference type="InterPro" id="IPR005162">
    <property type="entry name" value="Retrotrans_gag_dom"/>
</dbReference>
<evidence type="ECO:0000313" key="20">
    <source>
        <dbReference type="EMBL" id="KAJ3688355.1"/>
    </source>
</evidence>
<proteinExistence type="predicted"/>
<dbReference type="InterPro" id="IPR056924">
    <property type="entry name" value="SH3_Tf2-1"/>
</dbReference>
<organism evidence="20 21">
    <name type="scientific">Rhynchospora tenuis</name>
    <dbReference type="NCBI Taxonomy" id="198213"/>
    <lineage>
        <taxon>Eukaryota</taxon>
        <taxon>Viridiplantae</taxon>
        <taxon>Streptophyta</taxon>
        <taxon>Embryophyta</taxon>
        <taxon>Tracheophyta</taxon>
        <taxon>Spermatophyta</taxon>
        <taxon>Magnoliopsida</taxon>
        <taxon>Liliopsida</taxon>
        <taxon>Poales</taxon>
        <taxon>Cyperaceae</taxon>
        <taxon>Cyperoideae</taxon>
        <taxon>Rhynchosporeae</taxon>
        <taxon>Rhynchospora</taxon>
    </lineage>
</organism>
<dbReference type="InterPro" id="IPR016197">
    <property type="entry name" value="Chromo-like_dom_sf"/>
</dbReference>
<keyword evidence="13" id="KW-0238">DNA-binding</keyword>
<dbReference type="InterPro" id="IPR050951">
    <property type="entry name" value="Retrovirus_Pol_polyprotein"/>
</dbReference>
<dbReference type="InterPro" id="IPR012337">
    <property type="entry name" value="RNaseH-like_sf"/>
</dbReference>
<dbReference type="GO" id="GO:0003887">
    <property type="term" value="F:DNA-directed DNA polymerase activity"/>
    <property type="evidence" value="ECO:0007669"/>
    <property type="project" value="UniProtKB-KW"/>
</dbReference>
<dbReference type="FunFam" id="3.10.20.370:FF:000001">
    <property type="entry name" value="Retrovirus-related Pol polyprotein from transposon 17.6-like protein"/>
    <property type="match status" value="1"/>
</dbReference>
<dbReference type="Pfam" id="PF03732">
    <property type="entry name" value="Retrotrans_gag"/>
    <property type="match status" value="1"/>
</dbReference>
<dbReference type="GO" id="GO:0046872">
    <property type="term" value="F:metal ion binding"/>
    <property type="evidence" value="ECO:0007669"/>
    <property type="project" value="UniProtKB-KW"/>
</dbReference>
<feature type="domain" description="Reverse transcriptase" evidence="18">
    <location>
        <begin position="636"/>
        <end position="815"/>
    </location>
</feature>
<dbReference type="SUPFAM" id="SSF50630">
    <property type="entry name" value="Acid proteases"/>
    <property type="match status" value="1"/>
</dbReference>
<dbReference type="Pfam" id="PF00078">
    <property type="entry name" value="RVT_1"/>
    <property type="match status" value="1"/>
</dbReference>
<evidence type="ECO:0000256" key="8">
    <source>
        <dbReference type="ARBA" id="ARBA00022801"/>
    </source>
</evidence>